<evidence type="ECO:0000313" key="11">
    <source>
        <dbReference type="EMBL" id="RSN77688.1"/>
    </source>
</evidence>
<evidence type="ECO:0000256" key="9">
    <source>
        <dbReference type="PIRSR" id="PIRSR614732-2"/>
    </source>
</evidence>
<evidence type="ECO:0000256" key="8">
    <source>
        <dbReference type="PIRSR" id="PIRSR614732-1"/>
    </source>
</evidence>
<dbReference type="InterPro" id="IPR011060">
    <property type="entry name" value="RibuloseP-bd_barrel"/>
</dbReference>
<comment type="pathway">
    <text evidence="1">Pyrimidine metabolism; UMP biosynthesis via de novo pathway; UMP from orotate: step 2/2.</text>
</comment>
<feature type="binding site" evidence="9">
    <location>
        <position position="195"/>
    </location>
    <ligand>
        <name>substrate</name>
    </ligand>
</feature>
<dbReference type="EMBL" id="RCOS01000030">
    <property type="protein sequence ID" value="RSN77688.1"/>
    <property type="molecule type" value="Genomic_DNA"/>
</dbReference>
<evidence type="ECO:0000256" key="1">
    <source>
        <dbReference type="ARBA" id="ARBA00004861"/>
    </source>
</evidence>
<dbReference type="Gene3D" id="3.20.20.70">
    <property type="entry name" value="Aldolase class I"/>
    <property type="match status" value="1"/>
</dbReference>
<feature type="binding site" evidence="9">
    <location>
        <position position="41"/>
    </location>
    <ligand>
        <name>substrate</name>
    </ligand>
</feature>
<evidence type="ECO:0000256" key="2">
    <source>
        <dbReference type="ARBA" id="ARBA00012321"/>
    </source>
</evidence>
<protein>
    <recommendedName>
        <fullName evidence="3">Orotidine 5'-phosphate decarboxylase</fullName>
        <ecNumber evidence="2">4.1.1.23</ecNumber>
    </recommendedName>
    <alternativeName>
        <fullName evidence="7">OMP decarboxylase</fullName>
    </alternativeName>
</protein>
<dbReference type="InterPro" id="IPR014732">
    <property type="entry name" value="OMPdecase"/>
</dbReference>
<dbReference type="SMART" id="SM00934">
    <property type="entry name" value="OMPdecase"/>
    <property type="match status" value="1"/>
</dbReference>
<keyword evidence="12" id="KW-1185">Reference proteome</keyword>
<feature type="binding site" evidence="9">
    <location>
        <position position="196"/>
    </location>
    <ligand>
        <name>substrate</name>
    </ligand>
</feature>
<sequence length="220" mass="24557">MELEVLKEEARRKGSRLILAVDNPSHLSLIEKLKSLLAGVKLGTVPIISGKAENVIKKERDLYFISDMKIADIPEINSRIAEKLVEMGFRGMIFHLFPMSLEESVKLLHERGCDAIGVAMMSHRNAFIFEENFEKLIKYGITVDVDGFVVGATRPEYISRAREMTRKPILSPGIVKQGAMPGEAIRYGADFEIVGRAITESPDPVSAAEEIVKKEREVIC</sequence>
<comment type="caution">
    <text evidence="11">The sequence shown here is derived from an EMBL/GenBank/DDBJ whole genome shotgun (WGS) entry which is preliminary data.</text>
</comment>
<feature type="active site" description="For OMPdecase activity" evidence="8">
    <location>
        <position position="72"/>
    </location>
</feature>
<dbReference type="Pfam" id="PF00215">
    <property type="entry name" value="OMPdecase"/>
    <property type="match status" value="1"/>
</dbReference>
<dbReference type="SUPFAM" id="SSF51366">
    <property type="entry name" value="Ribulose-phoshate binding barrel"/>
    <property type="match status" value="1"/>
</dbReference>
<evidence type="ECO:0000259" key="10">
    <source>
        <dbReference type="SMART" id="SM00934"/>
    </source>
</evidence>
<dbReference type="CDD" id="cd04725">
    <property type="entry name" value="OMP_decarboxylase_like"/>
    <property type="match status" value="1"/>
</dbReference>
<keyword evidence="5" id="KW-0665">Pyrimidine biosynthesis</keyword>
<dbReference type="PANTHER" id="PTHR32119:SF2">
    <property type="entry name" value="OROTIDINE 5'-PHOSPHATE DECARBOXYLASE"/>
    <property type="match status" value="1"/>
</dbReference>
<accession>A0A3R9RSL2</accession>
<dbReference type="GO" id="GO:0005829">
    <property type="term" value="C:cytosol"/>
    <property type="evidence" value="ECO:0007669"/>
    <property type="project" value="TreeGrafter"/>
</dbReference>
<dbReference type="Proteomes" id="UP000277582">
    <property type="component" value="Unassembled WGS sequence"/>
</dbReference>
<dbReference type="AlphaFoldDB" id="A0A3R9RSL2"/>
<dbReference type="OrthoDB" id="94124at2157"/>
<feature type="active site" description="For OMPdecase activity" evidence="8">
    <location>
        <position position="67"/>
    </location>
</feature>
<dbReference type="PANTHER" id="PTHR32119">
    <property type="entry name" value="OROTIDINE 5'-PHOSPHATE DECARBOXYLASE"/>
    <property type="match status" value="1"/>
</dbReference>
<dbReference type="InterPro" id="IPR013785">
    <property type="entry name" value="Aldolase_TIM"/>
</dbReference>
<keyword evidence="6" id="KW-0456">Lyase</keyword>
<evidence type="ECO:0000313" key="12">
    <source>
        <dbReference type="Proteomes" id="UP000277582"/>
    </source>
</evidence>
<evidence type="ECO:0000256" key="6">
    <source>
        <dbReference type="ARBA" id="ARBA00023239"/>
    </source>
</evidence>
<name>A0A3R9RSL2_9CREN</name>
<evidence type="ECO:0000256" key="4">
    <source>
        <dbReference type="ARBA" id="ARBA00022793"/>
    </source>
</evidence>
<dbReference type="GO" id="GO:0006207">
    <property type="term" value="P:'de novo' pyrimidine nucleobase biosynthetic process"/>
    <property type="evidence" value="ECO:0007669"/>
    <property type="project" value="InterPro"/>
</dbReference>
<feature type="active site" description="For OMPdecase activity" evidence="8">
    <location>
        <position position="69"/>
    </location>
</feature>
<dbReference type="GO" id="GO:0004590">
    <property type="term" value="F:orotidine-5'-phosphate decarboxylase activity"/>
    <property type="evidence" value="ECO:0007669"/>
    <property type="project" value="UniProtKB-EC"/>
</dbReference>
<evidence type="ECO:0000256" key="7">
    <source>
        <dbReference type="ARBA" id="ARBA00033428"/>
    </source>
</evidence>
<feature type="domain" description="Orotidine 5'-phosphate decarboxylase" evidence="10">
    <location>
        <begin position="16"/>
        <end position="211"/>
    </location>
</feature>
<evidence type="ECO:0000256" key="5">
    <source>
        <dbReference type="ARBA" id="ARBA00022975"/>
    </source>
</evidence>
<feature type="binding site" evidence="9">
    <location>
        <position position="122"/>
    </location>
    <ligand>
        <name>substrate</name>
    </ligand>
</feature>
<dbReference type="EC" id="4.1.1.23" evidence="2"/>
<dbReference type="GO" id="GO:0044205">
    <property type="term" value="P:'de novo' UMP biosynthetic process"/>
    <property type="evidence" value="ECO:0007669"/>
    <property type="project" value="InterPro"/>
</dbReference>
<evidence type="ECO:0000256" key="3">
    <source>
        <dbReference type="ARBA" id="ARBA00021923"/>
    </source>
</evidence>
<proteinExistence type="predicted"/>
<gene>
    <name evidence="11" type="ORF">D6D85_02385</name>
</gene>
<reference evidence="11 12" key="1">
    <citation type="submission" date="2018-10" db="EMBL/GenBank/DDBJ databases">
        <title>Co-occurring genomic capacity for anaerobic methane metabolism and dissimilatory sulfite reduction discovered in the Korarchaeota.</title>
        <authorList>
            <person name="Mckay L.J."/>
            <person name="Dlakic M."/>
            <person name="Fields M.W."/>
            <person name="Delmont T.O."/>
            <person name="Eren A.M."/>
            <person name="Jay Z.J."/>
            <person name="Klingelsmith K.B."/>
            <person name="Rusch D.B."/>
            <person name="Inskeep W.P."/>
        </authorList>
    </citation>
    <scope>NUCLEOTIDE SEQUENCE [LARGE SCALE GENOMIC DNA]</scope>
    <source>
        <strain evidence="11 12">MDKW</strain>
    </source>
</reference>
<keyword evidence="4" id="KW-0210">Decarboxylase</keyword>
<dbReference type="InterPro" id="IPR001754">
    <property type="entry name" value="OMPdeCOase_dom"/>
</dbReference>
<organism evidence="11 12">
    <name type="scientific">Candidatus Methanodesulfokora washburnensis</name>
    <dbReference type="NCBI Taxonomy" id="2478471"/>
    <lineage>
        <taxon>Archaea</taxon>
        <taxon>Thermoproteota</taxon>
        <taxon>Candidatus Korarchaeia</taxon>
        <taxon>Candidatus Korarchaeia incertae sedis</taxon>
        <taxon>Candidatus Methanodesulfokora</taxon>
    </lineage>
</organism>
<dbReference type="RefSeq" id="WP_125670462.1">
    <property type="nucleotide sequence ID" value="NZ_RCOS01000030.1"/>
</dbReference>